<protein>
    <submittedName>
        <fullName evidence="1">Uncharacterized protein</fullName>
    </submittedName>
</protein>
<keyword evidence="2" id="KW-1185">Reference proteome</keyword>
<sequence length="241" mass="27450">MIYVYGLIPYIALSKMSLYVPKNKVSVLVPKLNIIFKGVPEGLQSIMQGETRYDEDYPDLSPKVKKVEQRPHKRKARQDSEKGFPEFRQTTIKELKESLSAGLGLFQNKIPHEHEALSSWDEPKVDVFSQELERVIAFEFFGDSFAYSKESKLGYSRKVRSIKVFLGSCANTELFKQIVHGLITTTGLVQTGSKYLLSPEEKIRHDHFCVNAPSNLTPTISPHVKLIRVAPYSQPGDEREF</sequence>
<dbReference type="Proteomes" id="UP001165960">
    <property type="component" value="Unassembled WGS sequence"/>
</dbReference>
<proteinExistence type="predicted"/>
<dbReference type="EMBL" id="QTSX02001497">
    <property type="protein sequence ID" value="KAJ9081129.1"/>
    <property type="molecule type" value="Genomic_DNA"/>
</dbReference>
<organism evidence="1 2">
    <name type="scientific">Entomophthora muscae</name>
    <dbReference type="NCBI Taxonomy" id="34485"/>
    <lineage>
        <taxon>Eukaryota</taxon>
        <taxon>Fungi</taxon>
        <taxon>Fungi incertae sedis</taxon>
        <taxon>Zoopagomycota</taxon>
        <taxon>Entomophthoromycotina</taxon>
        <taxon>Entomophthoromycetes</taxon>
        <taxon>Entomophthorales</taxon>
        <taxon>Entomophthoraceae</taxon>
        <taxon>Entomophthora</taxon>
    </lineage>
</organism>
<name>A0ACC2U2A0_9FUNG</name>
<evidence type="ECO:0000313" key="2">
    <source>
        <dbReference type="Proteomes" id="UP001165960"/>
    </source>
</evidence>
<reference evidence="1" key="1">
    <citation type="submission" date="2022-04" db="EMBL/GenBank/DDBJ databases">
        <title>Genome of the entomopathogenic fungus Entomophthora muscae.</title>
        <authorList>
            <person name="Elya C."/>
            <person name="Lovett B.R."/>
            <person name="Lee E."/>
            <person name="Macias A.M."/>
            <person name="Hajek A.E."/>
            <person name="De Bivort B.L."/>
            <person name="Kasson M.T."/>
            <person name="De Fine Licht H.H."/>
            <person name="Stajich J.E."/>
        </authorList>
    </citation>
    <scope>NUCLEOTIDE SEQUENCE</scope>
    <source>
        <strain evidence="1">Berkeley</strain>
    </source>
</reference>
<accession>A0ACC2U2A0</accession>
<comment type="caution">
    <text evidence="1">The sequence shown here is derived from an EMBL/GenBank/DDBJ whole genome shotgun (WGS) entry which is preliminary data.</text>
</comment>
<evidence type="ECO:0000313" key="1">
    <source>
        <dbReference type="EMBL" id="KAJ9081129.1"/>
    </source>
</evidence>
<gene>
    <name evidence="1" type="ORF">DSO57_1017991</name>
</gene>